<keyword evidence="4 5" id="KW-0408">Iron</keyword>
<accession>I6VCP8</accession>
<sequence>MFFREFRDSIQRCGGFSSYFSMWLRSSWIFQPFWYIMQTLPWIRDRTNQLNISLAVKKFGSIVPRVPSLSLRHDYPCLGDVYDESRSIYSRVLPRNKKYTDSLPPVESVASLFMRDGIIPETNCNLTVLIAYYAQWVTHQFFNTDESDPTGHSVKQPVGVNMSMLYGSKQEVEKSVRAYKGGLLKSTIKNGQEFPEIMPCQEGSRIPGKEMFNMPILIANMIPGFAAIHVLFFRRHQYICRELAKWAEAQGKNIDDEELFQKAKLIVTVNMLRITMHDYVSRALQSSHAKMRFDQKVKQSRIWKMFGPDYFPPSNAIQFEFNIFYRWHQFYPDTTKIMKRIPLNSRSQLKSLKAEIDRYDTDDLKFPKSKQQLDEKWNAVRWIADEPDGMERVLFSASSQRAGKLSLLNTNQWIVEHVVKPGLARCREHQLASYNDYREKVGFPRLTTFEQVTSNPALLEKLKRVYRNVDQIEYYPGVFAEDKHFGNVHGPLAGTFGSSMTFTGIFSSRLFETALDENALTPRGVELAGEIDHLDDMTRKHTRLGEARIRFTMPDDAPVPKEKSV</sequence>
<keyword evidence="5" id="KW-0349">Heme</keyword>
<dbReference type="SUPFAM" id="SSF48113">
    <property type="entry name" value="Heme-dependent peroxidases"/>
    <property type="match status" value="1"/>
</dbReference>
<dbReference type="PROSITE" id="PS50292">
    <property type="entry name" value="PEROXIDASE_3"/>
    <property type="match status" value="1"/>
</dbReference>
<dbReference type="Pfam" id="PF03098">
    <property type="entry name" value="An_peroxidase"/>
    <property type="match status" value="1"/>
</dbReference>
<dbReference type="PRINTS" id="PR00457">
    <property type="entry name" value="ANPEROXIDASE"/>
</dbReference>
<name>I6VCP8_9FLOR</name>
<keyword evidence="3" id="KW-0560">Oxidoreductase</keyword>
<evidence type="ECO:0000313" key="6">
    <source>
        <dbReference type="EMBL" id="AFN20596.1"/>
    </source>
</evidence>
<protein>
    <submittedName>
        <fullName evidence="6">Prostaglandin endoperoxide synthase</fullName>
    </submittedName>
</protein>
<dbReference type="GO" id="GO:0020037">
    <property type="term" value="F:heme binding"/>
    <property type="evidence" value="ECO:0007669"/>
    <property type="project" value="InterPro"/>
</dbReference>
<evidence type="ECO:0000256" key="5">
    <source>
        <dbReference type="PIRSR" id="PIRSR619791-2"/>
    </source>
</evidence>
<dbReference type="GO" id="GO:0006979">
    <property type="term" value="P:response to oxidative stress"/>
    <property type="evidence" value="ECO:0007669"/>
    <property type="project" value="InterPro"/>
</dbReference>
<dbReference type="Gene3D" id="1.10.640.10">
    <property type="entry name" value="Haem peroxidase domain superfamily, animal type"/>
    <property type="match status" value="1"/>
</dbReference>
<keyword evidence="1 5" id="KW-0479">Metal-binding</keyword>
<dbReference type="InterPro" id="IPR019791">
    <property type="entry name" value="Haem_peroxidase_animal"/>
</dbReference>
<proteinExistence type="evidence at transcript level"/>
<evidence type="ECO:0000256" key="1">
    <source>
        <dbReference type="ARBA" id="ARBA00022723"/>
    </source>
</evidence>
<evidence type="ECO:0000256" key="2">
    <source>
        <dbReference type="ARBA" id="ARBA00022964"/>
    </source>
</evidence>
<dbReference type="InterPro" id="IPR050783">
    <property type="entry name" value="Oxylipin_biosynth_metab"/>
</dbReference>
<evidence type="ECO:0000256" key="4">
    <source>
        <dbReference type="ARBA" id="ARBA00023004"/>
    </source>
</evidence>
<dbReference type="AlphaFoldDB" id="I6VCP8"/>
<dbReference type="GO" id="GO:0004601">
    <property type="term" value="F:peroxidase activity"/>
    <property type="evidence" value="ECO:0007669"/>
    <property type="project" value="InterPro"/>
</dbReference>
<dbReference type="PANTHER" id="PTHR11903">
    <property type="entry name" value="PROSTAGLANDIN G/H SYNTHASE"/>
    <property type="match status" value="1"/>
</dbReference>
<feature type="binding site" description="axial binding residue" evidence="5">
    <location>
        <position position="328"/>
    </location>
    <ligand>
        <name>heme b</name>
        <dbReference type="ChEBI" id="CHEBI:60344"/>
    </ligand>
    <ligandPart>
        <name>Fe</name>
        <dbReference type="ChEBI" id="CHEBI:18248"/>
    </ligandPart>
</feature>
<organism evidence="6">
    <name type="scientific">Coccotylus truncatus</name>
    <dbReference type="NCBI Taxonomy" id="661323"/>
    <lineage>
        <taxon>Eukaryota</taxon>
        <taxon>Rhodophyta</taxon>
        <taxon>Florideophyceae</taxon>
        <taxon>Rhodymeniophycidae</taxon>
        <taxon>Gigartinales</taxon>
        <taxon>Phyllophoraceae</taxon>
        <taxon>Coccotylus</taxon>
    </lineage>
</organism>
<dbReference type="GO" id="GO:0051213">
    <property type="term" value="F:dioxygenase activity"/>
    <property type="evidence" value="ECO:0007669"/>
    <property type="project" value="UniProtKB-KW"/>
</dbReference>
<dbReference type="GO" id="GO:0046872">
    <property type="term" value="F:metal ion binding"/>
    <property type="evidence" value="ECO:0007669"/>
    <property type="project" value="UniProtKB-KW"/>
</dbReference>
<dbReference type="EMBL" id="JN565604">
    <property type="protein sequence ID" value="AFN20596.1"/>
    <property type="molecule type" value="mRNA"/>
</dbReference>
<evidence type="ECO:0000256" key="3">
    <source>
        <dbReference type="ARBA" id="ARBA00023002"/>
    </source>
</evidence>
<dbReference type="GO" id="GO:0006631">
    <property type="term" value="P:fatty acid metabolic process"/>
    <property type="evidence" value="ECO:0007669"/>
    <property type="project" value="UniProtKB-ARBA"/>
</dbReference>
<dbReference type="BRENDA" id="1.14.99.1">
    <property type="organism ID" value="13616"/>
</dbReference>
<dbReference type="InterPro" id="IPR010255">
    <property type="entry name" value="Haem_peroxidase_sf"/>
</dbReference>
<keyword evidence="2" id="KW-0223">Dioxygenase</keyword>
<dbReference type="PANTHER" id="PTHR11903:SF37">
    <property type="entry name" value="PSI-PRODUCING OXYGENASE A"/>
    <property type="match status" value="1"/>
</dbReference>
<dbReference type="InterPro" id="IPR037120">
    <property type="entry name" value="Haem_peroxidase_sf_animal"/>
</dbReference>
<reference evidence="6" key="1">
    <citation type="journal article" date="2013" name="Biochim. Biophys. Acta">
        <title>Structural and catalytic insights into the algal prostaglandin H synthase reveal atypical features of the first non-animal cyclooxygenase.</title>
        <authorList>
            <person name="Varvas K."/>
            <person name="Kasvandik S."/>
            <person name="Hansen K."/>
            <person name="Jarving I."/>
            <person name="Morell I."/>
            <person name="Samel N."/>
        </authorList>
    </citation>
    <scope>NUCLEOTIDE SEQUENCE</scope>
</reference>